<evidence type="ECO:0000313" key="4">
    <source>
        <dbReference type="Proteomes" id="UP001424741"/>
    </source>
</evidence>
<feature type="compositionally biased region" description="Low complexity" evidence="1">
    <location>
        <begin position="246"/>
        <end position="256"/>
    </location>
</feature>
<dbReference type="RefSeq" id="WP_346188082.1">
    <property type="nucleotide sequence ID" value="NZ_BAABRL010000003.1"/>
</dbReference>
<comment type="caution">
    <text evidence="3">The sequence shown here is derived from an EMBL/GenBank/DDBJ whole genome shotgun (WGS) entry which is preliminary data.</text>
</comment>
<sequence length="294" mass="31427">MKTVITTLGTAGLLTVAAYADLTLAAPGMETAESYQGLNIQESIDLGQFYEYKVTGYSWLLIAGKPYDGKIHPSSGQLVKAIGNEQYVGQSIAQSSIAGSKSGTKWVVENASLTAYNIEDDASDSVLFDSPIIFKNENVTVGCREVTNMENDVESYIIVHGVSMKEPPVPSGDLQVNGLVREGFHTNLNWILKREGIEGTEPSVNTGEWTDSTTPGETTARPPGENENSDPTAIDSSNSGQDKTKTNNGHGNNTDGIDSSNPAYSKQKWYENDTNGGIDDESTGGDRTGSPSDK</sequence>
<name>A0ABP9UXR1_9BACT</name>
<evidence type="ECO:0000313" key="3">
    <source>
        <dbReference type="EMBL" id="GAA5495248.1"/>
    </source>
</evidence>
<protein>
    <submittedName>
        <fullName evidence="3">Uncharacterized protein</fullName>
    </submittedName>
</protein>
<feature type="region of interest" description="Disordered" evidence="1">
    <location>
        <begin position="199"/>
        <end position="294"/>
    </location>
</feature>
<feature type="compositionally biased region" description="Polar residues" evidence="1">
    <location>
        <begin position="202"/>
        <end position="217"/>
    </location>
</feature>
<proteinExistence type="predicted"/>
<evidence type="ECO:0000256" key="2">
    <source>
        <dbReference type="SAM" id="SignalP"/>
    </source>
</evidence>
<reference evidence="3 4" key="1">
    <citation type="submission" date="2024-02" db="EMBL/GenBank/DDBJ databases">
        <title>Rubritalea halochordaticola NBRC 107102.</title>
        <authorList>
            <person name="Ichikawa N."/>
            <person name="Katano-Makiyama Y."/>
            <person name="Hidaka K."/>
        </authorList>
    </citation>
    <scope>NUCLEOTIDE SEQUENCE [LARGE SCALE GENOMIC DNA]</scope>
    <source>
        <strain evidence="3 4">NBRC 107102</strain>
    </source>
</reference>
<feature type="chain" id="PRO_5046144420" evidence="2">
    <location>
        <begin position="21"/>
        <end position="294"/>
    </location>
</feature>
<keyword evidence="2" id="KW-0732">Signal</keyword>
<organism evidence="3 4">
    <name type="scientific">Rubritalea halochordaticola</name>
    <dbReference type="NCBI Taxonomy" id="714537"/>
    <lineage>
        <taxon>Bacteria</taxon>
        <taxon>Pseudomonadati</taxon>
        <taxon>Verrucomicrobiota</taxon>
        <taxon>Verrucomicrobiia</taxon>
        <taxon>Verrucomicrobiales</taxon>
        <taxon>Rubritaleaceae</taxon>
        <taxon>Rubritalea</taxon>
    </lineage>
</organism>
<gene>
    <name evidence="3" type="ORF">Rhal01_01423</name>
</gene>
<evidence type="ECO:0000256" key="1">
    <source>
        <dbReference type="SAM" id="MobiDB-lite"/>
    </source>
</evidence>
<dbReference type="Proteomes" id="UP001424741">
    <property type="component" value="Unassembled WGS sequence"/>
</dbReference>
<feature type="compositionally biased region" description="Polar residues" evidence="1">
    <location>
        <begin position="229"/>
        <end position="241"/>
    </location>
</feature>
<dbReference type="EMBL" id="BAABRL010000003">
    <property type="protein sequence ID" value="GAA5495248.1"/>
    <property type="molecule type" value="Genomic_DNA"/>
</dbReference>
<accession>A0ABP9UXR1</accession>
<keyword evidence="4" id="KW-1185">Reference proteome</keyword>
<feature type="signal peptide" evidence="2">
    <location>
        <begin position="1"/>
        <end position="20"/>
    </location>
</feature>